<reference evidence="3 4" key="1">
    <citation type="submission" date="2019-03" db="EMBL/GenBank/DDBJ databases">
        <authorList>
            <person name="Gaulin E."/>
            <person name="Dumas B."/>
        </authorList>
    </citation>
    <scope>NUCLEOTIDE SEQUENCE [LARGE SCALE GENOMIC DNA]</scope>
    <source>
        <strain evidence="3">CBS 568.67</strain>
    </source>
</reference>
<name>A0A485LRQ1_9STRA</name>
<proteinExistence type="predicted"/>
<feature type="compositionally biased region" description="Acidic residues" evidence="1">
    <location>
        <begin position="41"/>
        <end position="58"/>
    </location>
</feature>
<feature type="compositionally biased region" description="Basic and acidic residues" evidence="1">
    <location>
        <begin position="93"/>
        <end position="109"/>
    </location>
</feature>
<feature type="compositionally biased region" description="Acidic residues" evidence="1">
    <location>
        <begin position="217"/>
        <end position="226"/>
    </location>
</feature>
<dbReference type="EMBL" id="CAADRA010007409">
    <property type="protein sequence ID" value="VFU00887.1"/>
    <property type="molecule type" value="Genomic_DNA"/>
</dbReference>
<keyword evidence="4" id="KW-1185">Reference proteome</keyword>
<evidence type="ECO:0000313" key="4">
    <source>
        <dbReference type="Proteomes" id="UP000332933"/>
    </source>
</evidence>
<dbReference type="EMBL" id="VJMH01007383">
    <property type="protein sequence ID" value="KAF0683685.1"/>
    <property type="molecule type" value="Genomic_DNA"/>
</dbReference>
<evidence type="ECO:0000313" key="2">
    <source>
        <dbReference type="EMBL" id="KAF0683685.1"/>
    </source>
</evidence>
<dbReference type="AlphaFoldDB" id="A0A485LRQ1"/>
<feature type="compositionally biased region" description="Low complexity" evidence="1">
    <location>
        <begin position="1"/>
        <end position="14"/>
    </location>
</feature>
<organism evidence="3 4">
    <name type="scientific">Aphanomyces stellatus</name>
    <dbReference type="NCBI Taxonomy" id="120398"/>
    <lineage>
        <taxon>Eukaryota</taxon>
        <taxon>Sar</taxon>
        <taxon>Stramenopiles</taxon>
        <taxon>Oomycota</taxon>
        <taxon>Saprolegniomycetes</taxon>
        <taxon>Saprolegniales</taxon>
        <taxon>Verrucalvaceae</taxon>
        <taxon>Aphanomyces</taxon>
    </lineage>
</organism>
<gene>
    <name evidence="3" type="primary">Aste57867_24247</name>
    <name evidence="2" type="ORF">As57867_024172</name>
    <name evidence="3" type="ORF">ASTE57867_24247</name>
</gene>
<feature type="region of interest" description="Disordered" evidence="1">
    <location>
        <begin position="1"/>
        <end position="109"/>
    </location>
</feature>
<dbReference type="OrthoDB" id="79732at2759"/>
<feature type="region of interest" description="Disordered" evidence="1">
    <location>
        <begin position="185"/>
        <end position="241"/>
    </location>
</feature>
<evidence type="ECO:0000256" key="1">
    <source>
        <dbReference type="SAM" id="MobiDB-lite"/>
    </source>
</evidence>
<protein>
    <submittedName>
        <fullName evidence="3">Aste57867_24247 protein</fullName>
    </submittedName>
</protein>
<feature type="compositionally biased region" description="Basic residues" evidence="1">
    <location>
        <begin position="66"/>
        <end position="75"/>
    </location>
</feature>
<evidence type="ECO:0000313" key="3">
    <source>
        <dbReference type="EMBL" id="VFU00887.1"/>
    </source>
</evidence>
<accession>A0A485LRQ1</accession>
<dbReference type="Proteomes" id="UP000332933">
    <property type="component" value="Unassembled WGS sequence"/>
</dbReference>
<feature type="compositionally biased region" description="Basic and acidic residues" evidence="1">
    <location>
        <begin position="30"/>
        <end position="40"/>
    </location>
</feature>
<sequence length="241" mass="26834">MRGDDGSSSDGMSGIESAENVTSEQSDFENEVHTPIKDGYGDEEEEEDDDEESSDDEPLSVLKQDLKKRIHRLRSQHRDDEEEMALAESNSEDESRRRDEFVRDYSREGDLEMQHMPRLSFPYPSYLRQVAAELDPAQHPMAAAPMQFTACQNLQLLLSRRIAIEPHHESRKRVAVDIKAAINTRPNATPPTIDDLDANTNKRQKTGVPESSSSSSSDDDDDSSTDDDGKIGPAATVVGQA</sequence>
<reference evidence="2" key="2">
    <citation type="submission" date="2019-06" db="EMBL/GenBank/DDBJ databases">
        <title>Genomics analysis of Aphanomyces spp. identifies a new class of oomycete effector associated with host adaptation.</title>
        <authorList>
            <person name="Gaulin E."/>
        </authorList>
    </citation>
    <scope>NUCLEOTIDE SEQUENCE</scope>
    <source>
        <strain evidence="2">CBS 578.67</strain>
    </source>
</reference>